<dbReference type="Proteomes" id="UP000008229">
    <property type="component" value="Chromosome"/>
</dbReference>
<protein>
    <recommendedName>
        <fullName evidence="4">Secreted protein</fullName>
    </recommendedName>
</protein>
<dbReference type="AlphaFoldDB" id="D3F1X3"/>
<dbReference type="HOGENOM" id="CLU_820647_0_0_11"/>
<organism evidence="2 3">
    <name type="scientific">Conexibacter woesei (strain DSM 14684 / CCUG 47730 / CIP 108061 / JCM 11494 / NBRC 100937 / ID131577)</name>
    <dbReference type="NCBI Taxonomy" id="469383"/>
    <lineage>
        <taxon>Bacteria</taxon>
        <taxon>Bacillati</taxon>
        <taxon>Actinomycetota</taxon>
        <taxon>Thermoleophilia</taxon>
        <taxon>Solirubrobacterales</taxon>
        <taxon>Conexibacteraceae</taxon>
        <taxon>Conexibacter</taxon>
    </lineage>
</organism>
<feature type="chain" id="PRO_5003042896" description="Secreted protein" evidence="1">
    <location>
        <begin position="27"/>
        <end position="338"/>
    </location>
</feature>
<reference evidence="3" key="2">
    <citation type="submission" date="2010-01" db="EMBL/GenBank/DDBJ databases">
        <title>The complete genome of Conexibacter woesei DSM 14684.</title>
        <authorList>
            <consortium name="US DOE Joint Genome Institute (JGI-PGF)"/>
            <person name="Lucas S."/>
            <person name="Copeland A."/>
            <person name="Lapidus A."/>
            <person name="Glavina del Rio T."/>
            <person name="Dalin E."/>
            <person name="Tice H."/>
            <person name="Bruce D."/>
            <person name="Goodwin L."/>
            <person name="Pitluck S."/>
            <person name="Kyrpides N."/>
            <person name="Mavromatis K."/>
            <person name="Ivanova N."/>
            <person name="Mikhailova N."/>
            <person name="Chertkov O."/>
            <person name="Brettin T."/>
            <person name="Detter J.C."/>
            <person name="Han C."/>
            <person name="Larimer F."/>
            <person name="Land M."/>
            <person name="Hauser L."/>
            <person name="Markowitz V."/>
            <person name="Cheng J.-F."/>
            <person name="Hugenholtz P."/>
            <person name="Woyke T."/>
            <person name="Wu D."/>
            <person name="Pukall R."/>
            <person name="Steenblock K."/>
            <person name="Schneider S."/>
            <person name="Klenk H.-P."/>
            <person name="Eisen J.A."/>
        </authorList>
    </citation>
    <scope>NUCLEOTIDE SEQUENCE [LARGE SCALE GENOMIC DNA]</scope>
    <source>
        <strain evidence="3">DSM 14684 / CIP 108061 / JCM 11494 / NBRC 100937 / ID131577</strain>
    </source>
</reference>
<feature type="signal peptide" evidence="1">
    <location>
        <begin position="1"/>
        <end position="26"/>
    </location>
</feature>
<reference evidence="2 3" key="1">
    <citation type="journal article" date="2010" name="Stand. Genomic Sci.">
        <title>Complete genome sequence of Conexibacter woesei type strain (ID131577).</title>
        <authorList>
            <person name="Pukall R."/>
            <person name="Lapidus A."/>
            <person name="Glavina Del Rio T."/>
            <person name="Copeland A."/>
            <person name="Tice H."/>
            <person name="Cheng J.-F."/>
            <person name="Lucas S."/>
            <person name="Chen F."/>
            <person name="Nolan M."/>
            <person name="Bruce D."/>
            <person name="Goodwin L."/>
            <person name="Pitluck S."/>
            <person name="Mavromatis K."/>
            <person name="Ivanova N."/>
            <person name="Ovchinnikova G."/>
            <person name="Pati A."/>
            <person name="Chen A."/>
            <person name="Palaniappan K."/>
            <person name="Land M."/>
            <person name="Hauser L."/>
            <person name="Chang Y.-J."/>
            <person name="Jeffries C.D."/>
            <person name="Chain P."/>
            <person name="Meincke L."/>
            <person name="Sims D."/>
            <person name="Brettin T."/>
            <person name="Detter J.C."/>
            <person name="Rohde M."/>
            <person name="Goeker M."/>
            <person name="Bristow J."/>
            <person name="Eisen J.A."/>
            <person name="Markowitz V."/>
            <person name="Kyrpides N.C."/>
            <person name="Klenk H.-P."/>
            <person name="Hugenholtz P."/>
        </authorList>
    </citation>
    <scope>NUCLEOTIDE SEQUENCE [LARGE SCALE GENOMIC DNA]</scope>
    <source>
        <strain evidence="3">DSM 14684 / CIP 108061 / JCM 11494 / NBRC 100937 / ID131577</strain>
    </source>
</reference>
<evidence type="ECO:0000313" key="3">
    <source>
        <dbReference type="Proteomes" id="UP000008229"/>
    </source>
</evidence>
<keyword evidence="3" id="KW-1185">Reference proteome</keyword>
<keyword evidence="1" id="KW-0732">Signal</keyword>
<sequence precursor="true">MNRRQGTTLAATVLTLLAVAPSGAVAAPAQDGRSALATGRSQDGRASFRLEGRRLTVTLARRLERKGFAGRPSATLVCGETVPVGSAARLPRTFDTVVARRILRVHPGVRTVRALLDRDIARWANWCKLRWHSAARQLSLEAEMTLRSGTPPGCSPADPRLVMVENDRVLVMSATRRTEWTSAAIYRACDKSSATWHELADAYQDRYAGWVQELFVVSGAWVAWRTDDASSYAGKRTCTIQRKDLDGGPAQSIPMTQDDASDTCATALALGSNGAVAWVVATWGQPSPPDRLNVLASSGTIVTLDTAPARTLTDIAISPDGGTVTWMNGGQPRSARVP</sequence>
<name>D3F1X3_CONWI</name>
<dbReference type="SUPFAM" id="SSF63829">
    <property type="entry name" value="Calcium-dependent phosphotriesterase"/>
    <property type="match status" value="1"/>
</dbReference>
<dbReference type="KEGG" id="cwo:Cwoe_5753"/>
<accession>D3F1X3</accession>
<gene>
    <name evidence="2" type="ordered locus">Cwoe_5753</name>
</gene>
<evidence type="ECO:0000256" key="1">
    <source>
        <dbReference type="SAM" id="SignalP"/>
    </source>
</evidence>
<dbReference type="EMBL" id="CP001854">
    <property type="protein sequence ID" value="ADB54154.1"/>
    <property type="molecule type" value="Genomic_DNA"/>
</dbReference>
<dbReference type="OrthoDB" id="9758793at2"/>
<evidence type="ECO:0008006" key="4">
    <source>
        <dbReference type="Google" id="ProtNLM"/>
    </source>
</evidence>
<dbReference type="RefSeq" id="WP_012937205.1">
    <property type="nucleotide sequence ID" value="NC_013739.1"/>
</dbReference>
<proteinExistence type="predicted"/>
<dbReference type="STRING" id="469383.Cwoe_5753"/>
<evidence type="ECO:0000313" key="2">
    <source>
        <dbReference type="EMBL" id="ADB54154.1"/>
    </source>
</evidence>